<dbReference type="InterPro" id="IPR001179">
    <property type="entry name" value="PPIase_FKBP_dom"/>
</dbReference>
<reference evidence="8 9" key="1">
    <citation type="submission" date="2021-01" db="EMBL/GenBank/DDBJ databases">
        <title>Roseomonas sp. nov, a bacterium isolated from an oil production mixture in Yumen Oilfield.</title>
        <authorList>
            <person name="Wu D."/>
        </authorList>
    </citation>
    <scope>NUCLEOTIDE SEQUENCE [LARGE SCALE GENOMIC DNA]</scope>
    <source>
        <strain evidence="8 9">ROY-5-3</strain>
    </source>
</reference>
<dbReference type="EC" id="5.2.1.8" evidence="6"/>
<evidence type="ECO:0000256" key="1">
    <source>
        <dbReference type="ARBA" id="ARBA00000971"/>
    </source>
</evidence>
<comment type="catalytic activity">
    <reaction evidence="1 5 6">
        <text>[protein]-peptidylproline (omega=180) = [protein]-peptidylproline (omega=0)</text>
        <dbReference type="Rhea" id="RHEA:16237"/>
        <dbReference type="Rhea" id="RHEA-COMP:10747"/>
        <dbReference type="Rhea" id="RHEA-COMP:10748"/>
        <dbReference type="ChEBI" id="CHEBI:83833"/>
        <dbReference type="ChEBI" id="CHEBI:83834"/>
        <dbReference type="EC" id="5.2.1.8"/>
    </reaction>
</comment>
<proteinExistence type="inferred from homology"/>
<evidence type="ECO:0000313" key="9">
    <source>
        <dbReference type="Proteomes" id="UP000689967"/>
    </source>
</evidence>
<dbReference type="Proteomes" id="UP000689967">
    <property type="component" value="Unassembled WGS sequence"/>
</dbReference>
<evidence type="ECO:0000256" key="2">
    <source>
        <dbReference type="ARBA" id="ARBA00006577"/>
    </source>
</evidence>
<protein>
    <recommendedName>
        <fullName evidence="6">Peptidyl-prolyl cis-trans isomerase</fullName>
        <ecNumber evidence="6">5.2.1.8</ecNumber>
    </recommendedName>
</protein>
<dbReference type="GO" id="GO:0016853">
    <property type="term" value="F:isomerase activity"/>
    <property type="evidence" value="ECO:0007669"/>
    <property type="project" value="UniProtKB-KW"/>
</dbReference>
<evidence type="ECO:0000256" key="3">
    <source>
        <dbReference type="ARBA" id="ARBA00023110"/>
    </source>
</evidence>
<dbReference type="PANTHER" id="PTHR43811:SF19">
    <property type="entry name" value="39 KDA FK506-BINDING NUCLEAR PROTEIN"/>
    <property type="match status" value="1"/>
</dbReference>
<sequence>MGVAMIDSTVGEGALAVSGKPVAVHYTGWLFDASAADKKGRKFDSSRDRGEAFRFKLGAGQVIAGWDRGVQGMKVGGHRTLTIPPEFGYGARGAGGVIPPNATLVFDVELLEVG</sequence>
<organism evidence="8 9">
    <name type="scientific">Falsiroseomonas oleicola</name>
    <dbReference type="NCBI Taxonomy" id="2801474"/>
    <lineage>
        <taxon>Bacteria</taxon>
        <taxon>Pseudomonadati</taxon>
        <taxon>Pseudomonadota</taxon>
        <taxon>Alphaproteobacteria</taxon>
        <taxon>Acetobacterales</taxon>
        <taxon>Roseomonadaceae</taxon>
        <taxon>Falsiroseomonas</taxon>
    </lineage>
</organism>
<accession>A0ABS6HBV3</accession>
<evidence type="ECO:0000256" key="4">
    <source>
        <dbReference type="ARBA" id="ARBA00023235"/>
    </source>
</evidence>
<keyword evidence="9" id="KW-1185">Reference proteome</keyword>
<keyword evidence="4 5" id="KW-0413">Isomerase</keyword>
<name>A0ABS6HBV3_9PROT</name>
<evidence type="ECO:0000259" key="7">
    <source>
        <dbReference type="PROSITE" id="PS50059"/>
    </source>
</evidence>
<dbReference type="PANTHER" id="PTHR43811">
    <property type="entry name" value="FKBP-TYPE PEPTIDYL-PROLYL CIS-TRANS ISOMERASE FKPA"/>
    <property type="match status" value="1"/>
</dbReference>
<gene>
    <name evidence="8" type="ORF">JJQ90_20770</name>
</gene>
<comment type="caution">
    <text evidence="8">The sequence shown here is derived from an EMBL/GenBank/DDBJ whole genome shotgun (WGS) entry which is preliminary data.</text>
</comment>
<comment type="similarity">
    <text evidence="2 6">Belongs to the FKBP-type PPIase family.</text>
</comment>
<feature type="domain" description="PPIase FKBP-type" evidence="7">
    <location>
        <begin position="19"/>
        <end position="114"/>
    </location>
</feature>
<evidence type="ECO:0000256" key="5">
    <source>
        <dbReference type="PROSITE-ProRule" id="PRU00277"/>
    </source>
</evidence>
<evidence type="ECO:0000256" key="6">
    <source>
        <dbReference type="RuleBase" id="RU003915"/>
    </source>
</evidence>
<dbReference type="PROSITE" id="PS50059">
    <property type="entry name" value="FKBP_PPIASE"/>
    <property type="match status" value="1"/>
</dbReference>
<evidence type="ECO:0000313" key="8">
    <source>
        <dbReference type="EMBL" id="MBU8546168.1"/>
    </source>
</evidence>
<keyword evidence="3 5" id="KW-0697">Rotamase</keyword>
<dbReference type="EMBL" id="JAERQM010000007">
    <property type="protein sequence ID" value="MBU8546168.1"/>
    <property type="molecule type" value="Genomic_DNA"/>
</dbReference>
<dbReference type="Pfam" id="PF00254">
    <property type="entry name" value="FKBP_C"/>
    <property type="match status" value="1"/>
</dbReference>